<dbReference type="AlphaFoldDB" id="A0A1A9ZRL1"/>
<keyword evidence="2" id="KW-1185">Reference proteome</keyword>
<evidence type="ECO:0000313" key="2">
    <source>
        <dbReference type="Proteomes" id="UP000092445"/>
    </source>
</evidence>
<dbReference type="Proteomes" id="UP000092445">
    <property type="component" value="Unassembled WGS sequence"/>
</dbReference>
<accession>A0A1A9ZRL1</accession>
<organism evidence="1 2">
    <name type="scientific">Glossina pallidipes</name>
    <name type="common">Tsetse fly</name>
    <dbReference type="NCBI Taxonomy" id="7398"/>
    <lineage>
        <taxon>Eukaryota</taxon>
        <taxon>Metazoa</taxon>
        <taxon>Ecdysozoa</taxon>
        <taxon>Arthropoda</taxon>
        <taxon>Hexapoda</taxon>
        <taxon>Insecta</taxon>
        <taxon>Pterygota</taxon>
        <taxon>Neoptera</taxon>
        <taxon>Endopterygota</taxon>
        <taxon>Diptera</taxon>
        <taxon>Brachycera</taxon>
        <taxon>Muscomorpha</taxon>
        <taxon>Hippoboscoidea</taxon>
        <taxon>Glossinidae</taxon>
        <taxon>Glossina</taxon>
    </lineage>
</organism>
<reference evidence="1" key="2">
    <citation type="submission" date="2020-05" db="UniProtKB">
        <authorList>
            <consortium name="EnsemblMetazoa"/>
        </authorList>
    </citation>
    <scope>IDENTIFICATION</scope>
    <source>
        <strain evidence="1">IAEA</strain>
    </source>
</reference>
<dbReference type="VEuPathDB" id="VectorBase:GPAI022842"/>
<protein>
    <submittedName>
        <fullName evidence="1">Uncharacterized protein</fullName>
    </submittedName>
</protein>
<sequence length="125" mass="13420">MHLHLIYERITLTLLTDATLSLLLEIALQALPVLLLPALMFDELLLPLFGPGPELSQSFFKQSELSESPPEPIVTTQSCMSIDLMGDLSLCSGEDMEPPISSSLLDEFFGGIGGGISGVDESKAL</sequence>
<evidence type="ECO:0000313" key="1">
    <source>
        <dbReference type="EnsemblMetazoa" id="GPAI022842-PA"/>
    </source>
</evidence>
<dbReference type="EnsemblMetazoa" id="GPAI022842-RA">
    <property type="protein sequence ID" value="GPAI022842-PA"/>
    <property type="gene ID" value="GPAI022842"/>
</dbReference>
<reference evidence="2" key="1">
    <citation type="submission" date="2014-03" db="EMBL/GenBank/DDBJ databases">
        <authorList>
            <person name="Aksoy S."/>
            <person name="Warren W."/>
            <person name="Wilson R.K."/>
        </authorList>
    </citation>
    <scope>NUCLEOTIDE SEQUENCE [LARGE SCALE GENOMIC DNA]</scope>
    <source>
        <strain evidence="2">IAEA</strain>
    </source>
</reference>
<proteinExistence type="predicted"/>
<name>A0A1A9ZRL1_GLOPL</name>